<proteinExistence type="inferred from homology"/>
<dbReference type="InterPro" id="IPR004910">
    <property type="entry name" value="Yippee/Mis18/Cereblon"/>
</dbReference>
<comment type="similarity">
    <text evidence="1 4">Belongs to the yippee family.</text>
</comment>
<dbReference type="GO" id="GO:0046872">
    <property type="term" value="F:metal ion binding"/>
    <property type="evidence" value="ECO:0007669"/>
    <property type="project" value="UniProtKB-KW"/>
</dbReference>
<gene>
    <name evidence="6" type="ORF">IFM89_031590</name>
</gene>
<sequence>MYCCKQCQTQVAAEEDIVSKDYYGKTGKAYLLNKVVNVTVGEKEERMLITGVYTIAGVSCINCKSVLGWKYEAAHEEAQKYKEGKYILEMSQVFIPGGSSH</sequence>
<accession>A0A835LJ84</accession>
<dbReference type="InterPro" id="IPR039058">
    <property type="entry name" value="Yippee_fam"/>
</dbReference>
<keyword evidence="7" id="KW-1185">Reference proteome</keyword>
<keyword evidence="2" id="KW-0479">Metal-binding</keyword>
<evidence type="ECO:0000259" key="5">
    <source>
        <dbReference type="PROSITE" id="PS51792"/>
    </source>
</evidence>
<protein>
    <recommendedName>
        <fullName evidence="4">Protein yippee-like</fullName>
    </recommendedName>
</protein>
<reference evidence="6 7" key="1">
    <citation type="submission" date="2020-10" db="EMBL/GenBank/DDBJ databases">
        <title>The Coptis chinensis genome and diversification of protoberbering-type alkaloids.</title>
        <authorList>
            <person name="Wang B."/>
            <person name="Shu S."/>
            <person name="Song C."/>
            <person name="Liu Y."/>
        </authorList>
    </citation>
    <scope>NUCLEOTIDE SEQUENCE [LARGE SCALE GENOMIC DNA]</scope>
    <source>
        <strain evidence="6">HL-2020</strain>
        <tissue evidence="6">Leaf</tissue>
    </source>
</reference>
<organism evidence="6 7">
    <name type="scientific">Coptis chinensis</name>
    <dbReference type="NCBI Taxonomy" id="261450"/>
    <lineage>
        <taxon>Eukaryota</taxon>
        <taxon>Viridiplantae</taxon>
        <taxon>Streptophyta</taxon>
        <taxon>Embryophyta</taxon>
        <taxon>Tracheophyta</taxon>
        <taxon>Spermatophyta</taxon>
        <taxon>Magnoliopsida</taxon>
        <taxon>Ranunculales</taxon>
        <taxon>Ranunculaceae</taxon>
        <taxon>Coptidoideae</taxon>
        <taxon>Coptis</taxon>
    </lineage>
</organism>
<keyword evidence="3" id="KW-0862">Zinc</keyword>
<dbReference type="InterPro" id="IPR034751">
    <property type="entry name" value="Yippee"/>
</dbReference>
<evidence type="ECO:0000313" key="7">
    <source>
        <dbReference type="Proteomes" id="UP000631114"/>
    </source>
</evidence>
<evidence type="ECO:0000256" key="4">
    <source>
        <dbReference type="RuleBase" id="RU110713"/>
    </source>
</evidence>
<dbReference type="EMBL" id="JADFTS010000008">
    <property type="protein sequence ID" value="KAF9594472.1"/>
    <property type="molecule type" value="Genomic_DNA"/>
</dbReference>
<comment type="caution">
    <text evidence="6">The sequence shown here is derived from an EMBL/GenBank/DDBJ whole genome shotgun (WGS) entry which is preliminary data.</text>
</comment>
<evidence type="ECO:0000256" key="2">
    <source>
        <dbReference type="ARBA" id="ARBA00022723"/>
    </source>
</evidence>
<dbReference type="Proteomes" id="UP000631114">
    <property type="component" value="Unassembled WGS sequence"/>
</dbReference>
<evidence type="ECO:0000256" key="3">
    <source>
        <dbReference type="ARBA" id="ARBA00022833"/>
    </source>
</evidence>
<dbReference type="PROSITE" id="PS51792">
    <property type="entry name" value="YIPPEE"/>
    <property type="match status" value="1"/>
</dbReference>
<dbReference type="OrthoDB" id="6407410at2759"/>
<feature type="domain" description="Yippee" evidence="5">
    <location>
        <begin position="1"/>
        <end position="97"/>
    </location>
</feature>
<evidence type="ECO:0000313" key="6">
    <source>
        <dbReference type="EMBL" id="KAF9594472.1"/>
    </source>
</evidence>
<dbReference type="PANTHER" id="PTHR13848">
    <property type="entry name" value="PROTEIN YIPPEE-LIKE CG15309-RELATED"/>
    <property type="match status" value="1"/>
</dbReference>
<evidence type="ECO:0000256" key="1">
    <source>
        <dbReference type="ARBA" id="ARBA00005613"/>
    </source>
</evidence>
<dbReference type="AlphaFoldDB" id="A0A835LJ84"/>
<dbReference type="Pfam" id="PF03226">
    <property type="entry name" value="Yippee-Mis18"/>
    <property type="match status" value="1"/>
</dbReference>
<name>A0A835LJ84_9MAGN</name>